<dbReference type="EMBL" id="GISG01142762">
    <property type="protein sequence ID" value="MBA4645537.1"/>
    <property type="molecule type" value="Transcribed_RNA"/>
</dbReference>
<evidence type="ECO:0000313" key="1">
    <source>
        <dbReference type="EMBL" id="MBA4645537.1"/>
    </source>
</evidence>
<organism evidence="1">
    <name type="scientific">Opuntia streptacantha</name>
    <name type="common">Prickly pear cactus</name>
    <name type="synonym">Opuntia cardona</name>
    <dbReference type="NCBI Taxonomy" id="393608"/>
    <lineage>
        <taxon>Eukaryota</taxon>
        <taxon>Viridiplantae</taxon>
        <taxon>Streptophyta</taxon>
        <taxon>Embryophyta</taxon>
        <taxon>Tracheophyta</taxon>
        <taxon>Spermatophyta</taxon>
        <taxon>Magnoliopsida</taxon>
        <taxon>eudicotyledons</taxon>
        <taxon>Gunneridae</taxon>
        <taxon>Pentapetalae</taxon>
        <taxon>Caryophyllales</taxon>
        <taxon>Cactineae</taxon>
        <taxon>Cactaceae</taxon>
        <taxon>Opuntioideae</taxon>
        <taxon>Opuntia</taxon>
    </lineage>
</organism>
<sequence length="99" mass="11225">MTIVGLDCAEETDGPYECSGDCFLCYVFCLLQSDWWGYCHTWVLSPQLHSYKKISTLHRSKSVPFELCPCLPYLGPLLRCASLKIKLPMLATKVIIHTP</sequence>
<dbReference type="AlphaFoldDB" id="A0A7C8ZLI5"/>
<proteinExistence type="predicted"/>
<reference evidence="1" key="1">
    <citation type="journal article" date="2013" name="J. Plant Res.">
        <title>Effect of fungi and light on seed germination of three Opuntia species from semiarid lands of central Mexico.</title>
        <authorList>
            <person name="Delgado-Sanchez P."/>
            <person name="Jimenez-Bremont J.F."/>
            <person name="Guerrero-Gonzalez Mde L."/>
            <person name="Flores J."/>
        </authorList>
    </citation>
    <scope>NUCLEOTIDE SEQUENCE</scope>
    <source>
        <tissue evidence="1">Cladode</tissue>
    </source>
</reference>
<reference evidence="1" key="2">
    <citation type="submission" date="2020-07" db="EMBL/GenBank/DDBJ databases">
        <authorList>
            <person name="Vera ALvarez R."/>
            <person name="Arias-Moreno D.M."/>
            <person name="Jimenez-Jacinto V."/>
            <person name="Jimenez-Bremont J.F."/>
            <person name="Swaminathan K."/>
            <person name="Moose S.P."/>
            <person name="Guerrero-Gonzalez M.L."/>
            <person name="Marino-Ramirez L."/>
            <person name="Landsman D."/>
            <person name="Rodriguez-Kessler M."/>
            <person name="Delgado-Sanchez P."/>
        </authorList>
    </citation>
    <scope>NUCLEOTIDE SEQUENCE</scope>
    <source>
        <tissue evidence="1">Cladode</tissue>
    </source>
</reference>
<name>A0A7C8ZLI5_OPUST</name>
<accession>A0A7C8ZLI5</accession>
<protein>
    <submittedName>
        <fullName evidence="1">Uncharacterized protein</fullName>
    </submittedName>
</protein>